<name>A0A7G7MJM5_9PSEU</name>
<dbReference type="NCBIfam" id="NF041646">
    <property type="entry name" value="VC0807_fam"/>
    <property type="match status" value="1"/>
</dbReference>
<accession>A0A7G7MJM5</accession>
<dbReference type="EMBL" id="CP060131">
    <property type="protein sequence ID" value="QNG52986.1"/>
    <property type="molecule type" value="Genomic_DNA"/>
</dbReference>
<evidence type="ECO:0000256" key="2">
    <source>
        <dbReference type="SAM" id="Phobius"/>
    </source>
</evidence>
<evidence type="ECO:0000256" key="1">
    <source>
        <dbReference type="SAM" id="MobiDB-lite"/>
    </source>
</evidence>
<feature type="region of interest" description="Disordered" evidence="1">
    <location>
        <begin position="215"/>
        <end position="242"/>
    </location>
</feature>
<feature type="transmembrane region" description="Helical" evidence="2">
    <location>
        <begin position="157"/>
        <end position="180"/>
    </location>
</feature>
<dbReference type="RefSeq" id="WP_185719815.1">
    <property type="nucleotide sequence ID" value="NZ_BAAAWI010000001.1"/>
</dbReference>
<keyword evidence="2" id="KW-0812">Transmembrane</keyword>
<organism evidence="3 4">
    <name type="scientific">Pseudonocardia petroleophila</name>
    <dbReference type="NCBI Taxonomy" id="37331"/>
    <lineage>
        <taxon>Bacteria</taxon>
        <taxon>Bacillati</taxon>
        <taxon>Actinomycetota</taxon>
        <taxon>Actinomycetes</taxon>
        <taxon>Pseudonocardiales</taxon>
        <taxon>Pseudonocardiaceae</taxon>
        <taxon>Pseudonocardia</taxon>
    </lineage>
</organism>
<keyword evidence="2" id="KW-0472">Membrane</keyword>
<dbReference type="KEGG" id="ppel:H6H00_02775"/>
<evidence type="ECO:0008006" key="5">
    <source>
        <dbReference type="Google" id="ProtNLM"/>
    </source>
</evidence>
<sequence length="242" mass="25819">MSTPDAGKPVSGQSALANWIVTIIVNVVLPFATYVLLTRVFGAGEVTALLVSGAWPVLEIAYTVARHRVVDEFSVFVLIGIVIGIVTALFSDDARAVFLKDSLATGLIGVVMLVTLVVGRPLTFYLGRRFATDGSAVQRQWWNGLWRHPQFRRVQRTIGLMWGVTLLGEAAIRALLTLTLGTEPMVLVNNVVPLLVIAGLVTVTVAIGRRAQAAAARQGHDTAPPPAEADPGRGVRGTPGPR</sequence>
<gene>
    <name evidence="3" type="ORF">H6H00_02775</name>
</gene>
<dbReference type="AlphaFoldDB" id="A0A7G7MJM5"/>
<keyword evidence="2" id="KW-1133">Transmembrane helix</keyword>
<proteinExistence type="predicted"/>
<reference evidence="3 4" key="1">
    <citation type="submission" date="2020-08" db="EMBL/GenBank/DDBJ databases">
        <authorList>
            <person name="Mo P."/>
        </authorList>
    </citation>
    <scope>NUCLEOTIDE SEQUENCE [LARGE SCALE GENOMIC DNA]</scope>
    <source>
        <strain evidence="3 4">CGMCC 4.1532</strain>
    </source>
</reference>
<feature type="transmembrane region" description="Helical" evidence="2">
    <location>
        <begin position="16"/>
        <end position="37"/>
    </location>
</feature>
<dbReference type="Proteomes" id="UP000515728">
    <property type="component" value="Chromosome"/>
</dbReference>
<evidence type="ECO:0000313" key="3">
    <source>
        <dbReference type="EMBL" id="QNG52986.1"/>
    </source>
</evidence>
<protein>
    <recommendedName>
        <fullName evidence="5">Intracellular septation protein A</fullName>
    </recommendedName>
</protein>
<evidence type="ECO:0000313" key="4">
    <source>
        <dbReference type="Proteomes" id="UP000515728"/>
    </source>
</evidence>
<feature type="transmembrane region" description="Helical" evidence="2">
    <location>
        <begin position="102"/>
        <end position="119"/>
    </location>
</feature>
<feature type="transmembrane region" description="Helical" evidence="2">
    <location>
        <begin position="73"/>
        <end position="90"/>
    </location>
</feature>
<keyword evidence="4" id="KW-1185">Reference proteome</keyword>
<feature type="transmembrane region" description="Helical" evidence="2">
    <location>
        <begin position="186"/>
        <end position="207"/>
    </location>
</feature>